<dbReference type="PANTHER" id="PTHR22916:SF3">
    <property type="entry name" value="UDP-GLCNAC:BETAGAL BETA-1,3-N-ACETYLGLUCOSAMINYLTRANSFERASE-LIKE PROTEIN 1"/>
    <property type="match status" value="1"/>
</dbReference>
<keyword evidence="2" id="KW-0808">Transferase</keyword>
<dbReference type="InterPro" id="IPR001173">
    <property type="entry name" value="Glyco_trans_2-like"/>
</dbReference>
<dbReference type="EMBL" id="CABHNB010000043">
    <property type="protein sequence ID" value="VUX19135.1"/>
    <property type="molecule type" value="Genomic_DNA"/>
</dbReference>
<feature type="domain" description="Glycosyltransferase 2-like" evidence="1">
    <location>
        <begin position="5"/>
        <end position="172"/>
    </location>
</feature>
<evidence type="ECO:0000259" key="1">
    <source>
        <dbReference type="Pfam" id="PF00535"/>
    </source>
</evidence>
<evidence type="ECO:0000313" key="2">
    <source>
        <dbReference type="EMBL" id="CUN59450.1"/>
    </source>
</evidence>
<evidence type="ECO:0000313" key="4">
    <source>
        <dbReference type="Proteomes" id="UP000095409"/>
    </source>
</evidence>
<dbReference type="Gene3D" id="3.90.550.10">
    <property type="entry name" value="Spore Coat Polysaccharide Biosynthesis Protein SpsA, Chain A"/>
    <property type="match status" value="1"/>
</dbReference>
<reference evidence="2 4" key="1">
    <citation type="submission" date="2015-09" db="EMBL/GenBank/DDBJ databases">
        <authorList>
            <consortium name="Pathogen Informatics"/>
        </authorList>
    </citation>
    <scope>NUCLEOTIDE SEQUENCE [LARGE SCALE GENOMIC DNA]</scope>
    <source>
        <strain evidence="2 4">2789STDY5608837</strain>
    </source>
</reference>
<organism evidence="2 4">
    <name type="scientific">Blautia obeum</name>
    <dbReference type="NCBI Taxonomy" id="40520"/>
    <lineage>
        <taxon>Bacteria</taxon>
        <taxon>Bacillati</taxon>
        <taxon>Bacillota</taxon>
        <taxon>Clostridia</taxon>
        <taxon>Lachnospirales</taxon>
        <taxon>Lachnospiraceae</taxon>
        <taxon>Blautia</taxon>
    </lineage>
</organism>
<dbReference type="EMBL" id="CYZD01000002">
    <property type="protein sequence ID" value="CUN59450.1"/>
    <property type="molecule type" value="Genomic_DNA"/>
</dbReference>
<dbReference type="Proteomes" id="UP000095409">
    <property type="component" value="Unassembled WGS sequence"/>
</dbReference>
<gene>
    <name evidence="2" type="ORF">ERS852394_00535</name>
    <name evidence="3" type="ORF">ROSSTS7063_02924</name>
</gene>
<dbReference type="GO" id="GO:0016758">
    <property type="term" value="F:hexosyltransferase activity"/>
    <property type="evidence" value="ECO:0007669"/>
    <property type="project" value="UniProtKB-ARBA"/>
</dbReference>
<name>A0A173Y7A0_9FIRM</name>
<reference evidence="3 5" key="2">
    <citation type="submission" date="2019-07" db="EMBL/GenBank/DDBJ databases">
        <authorList>
            <person name="Hibberd C M."/>
            <person name="Gehrig L. J."/>
            <person name="Chang H.-W."/>
            <person name="Venkatesh S."/>
        </authorList>
    </citation>
    <scope>NUCLEOTIDE SEQUENCE [LARGE SCALE GENOMIC DNA]</scope>
    <source>
        <strain evidence="3">Ruminococcus_obeum_SSTS_Bg7063</strain>
    </source>
</reference>
<dbReference type="Pfam" id="PF00535">
    <property type="entry name" value="Glycos_transf_2"/>
    <property type="match status" value="1"/>
</dbReference>
<keyword evidence="5" id="KW-1185">Reference proteome</keyword>
<sequence>MQGISVVIPFYCGNSYLETMAEQLKRNINNFKSDLKNVEVEVILVNDSPWSTIDESKLSAIKQSYKIVVNKKNSGIHQSRVNGINIASCDYILLLDQDDKISENYFESQYEKAMKENADLIIANGVRKIGDKKHPIFKNIRWHKDATTLAPYVAIGNVIASPGQCLIRKNAVPVFWLKNILSENCADDMYLWMLMLGEKKRIVINSEFLYTHVATGNNFSSDEKQTIRSERKVITLLVQSGLIEKKYLRYYKKRLDMREKFMFGIKSGILAKTYYCLCEIQKRMVLIYLRNTCKIK</sequence>
<evidence type="ECO:0000313" key="5">
    <source>
        <dbReference type="Proteomes" id="UP000409147"/>
    </source>
</evidence>
<dbReference type="RefSeq" id="WP_055065614.1">
    <property type="nucleotide sequence ID" value="NZ_CABHNB010000043.1"/>
</dbReference>
<accession>A0A173Y7A0</accession>
<dbReference type="SUPFAM" id="SSF53448">
    <property type="entry name" value="Nucleotide-diphospho-sugar transferases"/>
    <property type="match status" value="1"/>
</dbReference>
<dbReference type="InterPro" id="IPR029044">
    <property type="entry name" value="Nucleotide-diphossugar_trans"/>
</dbReference>
<protein>
    <submittedName>
        <fullName evidence="2">Putative glycosyl transferase</fullName>
    </submittedName>
</protein>
<dbReference type="Proteomes" id="UP000409147">
    <property type="component" value="Unassembled WGS sequence"/>
</dbReference>
<evidence type="ECO:0000313" key="3">
    <source>
        <dbReference type="EMBL" id="VUX19135.1"/>
    </source>
</evidence>
<dbReference type="CDD" id="cd00761">
    <property type="entry name" value="Glyco_tranf_GTA_type"/>
    <property type="match status" value="1"/>
</dbReference>
<dbReference type="AlphaFoldDB" id="A0A173Y7A0"/>
<dbReference type="PANTHER" id="PTHR22916">
    <property type="entry name" value="GLYCOSYLTRANSFERASE"/>
    <property type="match status" value="1"/>
</dbReference>
<proteinExistence type="predicted"/>